<dbReference type="AlphaFoldDB" id="A0A226WQG2"/>
<accession>A0A226WQG2</accession>
<reference evidence="2" key="1">
    <citation type="submission" date="2017-01" db="EMBL/GenBank/DDBJ databases">
        <title>Genome Analysis of Deinococcus marmoris KOPRI26562.</title>
        <authorList>
            <person name="Kim J.H."/>
            <person name="Oh H.-M."/>
        </authorList>
    </citation>
    <scope>NUCLEOTIDE SEQUENCE [LARGE SCALE GENOMIC DNA]</scope>
    <source>
        <strain evidence="2">PAMC 26633</strain>
    </source>
</reference>
<evidence type="ECO:0000313" key="1">
    <source>
        <dbReference type="EMBL" id="OXC73441.1"/>
    </source>
</evidence>
<name>A0A226WQG2_CABSO</name>
<proteinExistence type="predicted"/>
<dbReference type="EMBL" id="MTHB01000248">
    <property type="protein sequence ID" value="OXC73441.1"/>
    <property type="molecule type" value="Genomic_DNA"/>
</dbReference>
<organism evidence="1 2">
    <name type="scientific">Caballeronia sordidicola</name>
    <name type="common">Burkholderia sordidicola</name>
    <dbReference type="NCBI Taxonomy" id="196367"/>
    <lineage>
        <taxon>Bacteria</taxon>
        <taxon>Pseudomonadati</taxon>
        <taxon>Pseudomonadota</taxon>
        <taxon>Betaproteobacteria</taxon>
        <taxon>Burkholderiales</taxon>
        <taxon>Burkholderiaceae</taxon>
        <taxon>Caballeronia</taxon>
    </lineage>
</organism>
<sequence>MNEIKAIDELAARHAGQVFFDEAINRRFEISADGSEIAVRDCREPRARMSAAGWKLDFAEALKAGRLLSASPSHAAAFAEKCTSAPSVARVRVRAESDPKQGARSNVIPAPAAAISARLADMKQLLRATCAGVRKDMAAQPNAAS</sequence>
<comment type="caution">
    <text evidence="1">The sequence shown here is derived from an EMBL/GenBank/DDBJ whole genome shotgun (WGS) entry which is preliminary data.</text>
</comment>
<protein>
    <submittedName>
        <fullName evidence="1">Uncharacterized protein</fullName>
    </submittedName>
</protein>
<gene>
    <name evidence="1" type="ORF">BSU04_36935</name>
</gene>
<dbReference type="Proteomes" id="UP000214720">
    <property type="component" value="Unassembled WGS sequence"/>
</dbReference>
<evidence type="ECO:0000313" key="2">
    <source>
        <dbReference type="Proteomes" id="UP000214720"/>
    </source>
</evidence>